<dbReference type="GO" id="GO:0016853">
    <property type="term" value="F:isomerase activity"/>
    <property type="evidence" value="ECO:0007669"/>
    <property type="project" value="UniProtKB-KW"/>
</dbReference>
<dbReference type="FunFam" id="3.90.850.10:FF:000002">
    <property type="entry name" value="2-hydroxyhepta-2,4-diene-1,7-dioate isomerase"/>
    <property type="match status" value="1"/>
</dbReference>
<dbReference type="PANTHER" id="PTHR42796">
    <property type="entry name" value="FUMARYLACETOACETATE HYDROLASE DOMAIN-CONTAINING PROTEIN 2A-RELATED"/>
    <property type="match status" value="1"/>
</dbReference>
<dbReference type="Pfam" id="PF01557">
    <property type="entry name" value="FAA_hydrolase"/>
    <property type="match status" value="1"/>
</dbReference>
<keyword evidence="2" id="KW-0479">Metal-binding</keyword>
<dbReference type="STRING" id="1471761.B0W44_02735"/>
<evidence type="ECO:0000313" key="4">
    <source>
        <dbReference type="EMBL" id="AQS54845.1"/>
    </source>
</evidence>
<accession>A0A1U9K478</accession>
<dbReference type="RefSeq" id="WP_077718663.1">
    <property type="nucleotide sequence ID" value="NZ_CP019699.1"/>
</dbReference>
<dbReference type="InterPro" id="IPR051121">
    <property type="entry name" value="FAH"/>
</dbReference>
<dbReference type="InterPro" id="IPR011234">
    <property type="entry name" value="Fumarylacetoacetase-like_C"/>
</dbReference>
<dbReference type="AlphaFoldDB" id="A0A1U9K478"/>
<dbReference type="EMBL" id="CP019699">
    <property type="protein sequence ID" value="AQS54845.1"/>
    <property type="molecule type" value="Genomic_DNA"/>
</dbReference>
<evidence type="ECO:0000256" key="2">
    <source>
        <dbReference type="ARBA" id="ARBA00022723"/>
    </source>
</evidence>
<sequence length="293" mass="32210">MKLLTFRQGERLALGIKTDRGILPVPDREGMDAGHTVKQLIEKGEAGLDELNRLLDEAAGKGVEYLNEAELDLGPCVPGPGKIVCVGLNYRKHAEESNMDIPKHPILFNKYNNSLAGHGDRIALPADSDQVDYEAELAIVIGRTAKNVSKENALDYVFGYCAANDLSARDLQFRSQQWLLGKSLDGFCPLGPYLVTADEVGNPNDLNIRCMVNGEMRQQSNTSDMIFHCDDIVSYISRYMTLAPGDVILTGTPEGVVLGYPEAERVWLKDGDEVTVEIEGLGRLRNVMVAEET</sequence>
<dbReference type="InterPro" id="IPR036663">
    <property type="entry name" value="Fumarylacetoacetase_C_sf"/>
</dbReference>
<evidence type="ECO:0000256" key="1">
    <source>
        <dbReference type="ARBA" id="ARBA00010211"/>
    </source>
</evidence>
<protein>
    <submittedName>
        <fullName evidence="4">5-carboxymethyl-2-hydroxymuconate isomerase</fullName>
    </submittedName>
</protein>
<reference evidence="4 5" key="1">
    <citation type="journal article" date="2015" name="Int. J. Syst. Evol. Microbiol.">
        <title>Novibacillus thermophilus gen. nov., sp. nov., a Gram-staining-negative and moderately thermophilic member of the family Thermoactinomycetaceae.</title>
        <authorList>
            <person name="Yang G."/>
            <person name="Chen J."/>
            <person name="Zhou S."/>
        </authorList>
    </citation>
    <scope>NUCLEOTIDE SEQUENCE [LARGE SCALE GENOMIC DNA]</scope>
    <source>
        <strain evidence="4 5">SG-1</strain>
    </source>
</reference>
<name>A0A1U9K478_9BACL</name>
<gene>
    <name evidence="4" type="ORF">B0W44_02735</name>
</gene>
<feature type="domain" description="Fumarylacetoacetase-like C-terminal" evidence="3">
    <location>
        <begin position="82"/>
        <end position="287"/>
    </location>
</feature>
<proteinExistence type="inferred from homology"/>
<dbReference type="PANTHER" id="PTHR42796:SF4">
    <property type="entry name" value="FUMARYLACETOACETATE HYDROLASE DOMAIN-CONTAINING PROTEIN 2A"/>
    <property type="match status" value="1"/>
</dbReference>
<keyword evidence="4" id="KW-0413">Isomerase</keyword>
<comment type="similarity">
    <text evidence="1">Belongs to the FAH family.</text>
</comment>
<evidence type="ECO:0000313" key="5">
    <source>
        <dbReference type="Proteomes" id="UP000188603"/>
    </source>
</evidence>
<dbReference type="KEGG" id="ntr:B0W44_02735"/>
<dbReference type="OrthoDB" id="9805307at2"/>
<dbReference type="GO" id="GO:0046872">
    <property type="term" value="F:metal ion binding"/>
    <property type="evidence" value="ECO:0007669"/>
    <property type="project" value="UniProtKB-KW"/>
</dbReference>
<dbReference type="Gene3D" id="3.90.850.10">
    <property type="entry name" value="Fumarylacetoacetase-like, C-terminal domain"/>
    <property type="match status" value="1"/>
</dbReference>
<dbReference type="GO" id="GO:0019752">
    <property type="term" value="P:carboxylic acid metabolic process"/>
    <property type="evidence" value="ECO:0007669"/>
    <property type="project" value="UniProtKB-ARBA"/>
</dbReference>
<dbReference type="SUPFAM" id="SSF56529">
    <property type="entry name" value="FAH"/>
    <property type="match status" value="1"/>
</dbReference>
<evidence type="ECO:0000259" key="3">
    <source>
        <dbReference type="Pfam" id="PF01557"/>
    </source>
</evidence>
<dbReference type="Proteomes" id="UP000188603">
    <property type="component" value="Chromosome"/>
</dbReference>
<organism evidence="4 5">
    <name type="scientific">Novibacillus thermophilus</name>
    <dbReference type="NCBI Taxonomy" id="1471761"/>
    <lineage>
        <taxon>Bacteria</taxon>
        <taxon>Bacillati</taxon>
        <taxon>Bacillota</taxon>
        <taxon>Bacilli</taxon>
        <taxon>Bacillales</taxon>
        <taxon>Thermoactinomycetaceae</taxon>
        <taxon>Novibacillus</taxon>
    </lineage>
</organism>
<keyword evidence="5" id="KW-1185">Reference proteome</keyword>